<keyword evidence="2" id="KW-0808">Transferase</keyword>
<keyword evidence="5" id="KW-0239">DNA-directed DNA polymerase</keyword>
<dbReference type="EC" id="2.7.7.7" evidence="1"/>
<keyword evidence="4" id="KW-0235">DNA replication</keyword>
<protein>
    <recommendedName>
        <fullName evidence="1">DNA-directed DNA polymerase</fullName>
        <ecNumber evidence="1">2.7.7.7</ecNumber>
    </recommendedName>
</protein>
<dbReference type="NCBIfam" id="TIGR01128">
    <property type="entry name" value="holA"/>
    <property type="match status" value="1"/>
</dbReference>
<accession>A0A3B0TVM6</accession>
<dbReference type="GO" id="GO:0009360">
    <property type="term" value="C:DNA polymerase III complex"/>
    <property type="evidence" value="ECO:0007669"/>
    <property type="project" value="TreeGrafter"/>
</dbReference>
<dbReference type="SUPFAM" id="SSF52540">
    <property type="entry name" value="P-loop containing nucleoside triphosphate hydrolases"/>
    <property type="match status" value="1"/>
</dbReference>
<reference evidence="8" key="1">
    <citation type="submission" date="2018-06" db="EMBL/GenBank/DDBJ databases">
        <authorList>
            <person name="Zhirakovskaya E."/>
        </authorList>
    </citation>
    <scope>NUCLEOTIDE SEQUENCE</scope>
</reference>
<keyword evidence="3" id="KW-0548">Nucleotidyltransferase</keyword>
<dbReference type="GO" id="GO:0006261">
    <property type="term" value="P:DNA-templated DNA replication"/>
    <property type="evidence" value="ECO:0007669"/>
    <property type="project" value="TreeGrafter"/>
</dbReference>
<evidence type="ECO:0000256" key="4">
    <source>
        <dbReference type="ARBA" id="ARBA00022705"/>
    </source>
</evidence>
<dbReference type="SUPFAM" id="SSF48019">
    <property type="entry name" value="post-AAA+ oligomerization domain-like"/>
    <property type="match status" value="1"/>
</dbReference>
<evidence type="ECO:0000256" key="3">
    <source>
        <dbReference type="ARBA" id="ARBA00022695"/>
    </source>
</evidence>
<dbReference type="GO" id="GO:0003677">
    <property type="term" value="F:DNA binding"/>
    <property type="evidence" value="ECO:0007669"/>
    <property type="project" value="InterPro"/>
</dbReference>
<dbReference type="PANTHER" id="PTHR34388:SF1">
    <property type="entry name" value="DNA POLYMERASE III SUBUNIT DELTA"/>
    <property type="match status" value="1"/>
</dbReference>
<dbReference type="GO" id="GO:0003887">
    <property type="term" value="F:DNA-directed DNA polymerase activity"/>
    <property type="evidence" value="ECO:0007669"/>
    <property type="project" value="UniProtKB-KW"/>
</dbReference>
<evidence type="ECO:0000256" key="6">
    <source>
        <dbReference type="ARBA" id="ARBA00034754"/>
    </source>
</evidence>
<dbReference type="Gene3D" id="1.20.272.10">
    <property type="match status" value="1"/>
</dbReference>
<dbReference type="Gene3D" id="1.10.8.60">
    <property type="match status" value="1"/>
</dbReference>
<comment type="similarity">
    <text evidence="6">Belongs to the DNA polymerase HolA subunit family.</text>
</comment>
<evidence type="ECO:0000313" key="8">
    <source>
        <dbReference type="EMBL" id="VAW20800.1"/>
    </source>
</evidence>
<dbReference type="PANTHER" id="PTHR34388">
    <property type="entry name" value="DNA POLYMERASE III SUBUNIT DELTA"/>
    <property type="match status" value="1"/>
</dbReference>
<name>A0A3B0TVM6_9ZZZZ</name>
<gene>
    <name evidence="8" type="ORF">MNBD_ALPHA11-1224</name>
</gene>
<dbReference type="InterPro" id="IPR008921">
    <property type="entry name" value="DNA_pol3_clamp-load_cplx_C"/>
</dbReference>
<dbReference type="EMBL" id="UOEQ01000302">
    <property type="protein sequence ID" value="VAW20800.1"/>
    <property type="molecule type" value="Genomic_DNA"/>
</dbReference>
<dbReference type="InterPro" id="IPR027417">
    <property type="entry name" value="P-loop_NTPase"/>
</dbReference>
<organism evidence="8">
    <name type="scientific">hydrothermal vent metagenome</name>
    <dbReference type="NCBI Taxonomy" id="652676"/>
    <lineage>
        <taxon>unclassified sequences</taxon>
        <taxon>metagenomes</taxon>
        <taxon>ecological metagenomes</taxon>
    </lineage>
</organism>
<evidence type="ECO:0000256" key="2">
    <source>
        <dbReference type="ARBA" id="ARBA00022679"/>
    </source>
</evidence>
<dbReference type="AlphaFoldDB" id="A0A3B0TVM6"/>
<evidence type="ECO:0000256" key="5">
    <source>
        <dbReference type="ARBA" id="ARBA00022932"/>
    </source>
</evidence>
<sequence>MTALKAYQVEQFVQKKPIKSGIYLVYGSDAGLIHERSMLLVGSGGEHTNSSSISSADIIILDMAELEAEPSRLAVEALTTSLFGSDPIIRIRGGNKNLVPVLEELLKSQLTATIVIQAANLTKRDKLRVLIENEDNAWALPCFSDDARSLKEIIEKSFINYNITASPEAISYLTSILGNDRDITRRELEKLHNFALQSKQITLSDVQDLCGDNSMVAIDKILDAAGTGNVQNLEKTLDSAFVAGLDAQMILAAGSRHFMFLRTVRAKIDHGINPSSALSQTYPKPHFSRNHAIEVQLRSWSQNSLGNAIQRLLDATLTSRQNAPIAQVIVRRAFLGICVAASRR</sequence>
<proteinExistence type="inferred from homology"/>
<dbReference type="InterPro" id="IPR005790">
    <property type="entry name" value="DNA_polIII_delta"/>
</dbReference>
<comment type="catalytic activity">
    <reaction evidence="7">
        <text>DNA(n) + a 2'-deoxyribonucleoside 5'-triphosphate = DNA(n+1) + diphosphate</text>
        <dbReference type="Rhea" id="RHEA:22508"/>
        <dbReference type="Rhea" id="RHEA-COMP:17339"/>
        <dbReference type="Rhea" id="RHEA-COMP:17340"/>
        <dbReference type="ChEBI" id="CHEBI:33019"/>
        <dbReference type="ChEBI" id="CHEBI:61560"/>
        <dbReference type="ChEBI" id="CHEBI:173112"/>
        <dbReference type="EC" id="2.7.7.7"/>
    </reaction>
</comment>
<evidence type="ECO:0000256" key="7">
    <source>
        <dbReference type="ARBA" id="ARBA00049244"/>
    </source>
</evidence>
<evidence type="ECO:0000256" key="1">
    <source>
        <dbReference type="ARBA" id="ARBA00012417"/>
    </source>
</evidence>